<evidence type="ECO:0000259" key="1">
    <source>
        <dbReference type="Pfam" id="PF02272"/>
    </source>
</evidence>
<keyword evidence="3" id="KW-1185">Reference proteome</keyword>
<dbReference type="EMBL" id="CP007521">
    <property type="protein sequence ID" value="AIA29690.1"/>
    <property type="molecule type" value="Genomic_DNA"/>
</dbReference>
<dbReference type="RefSeq" id="WP_038562126.1">
    <property type="nucleotide sequence ID" value="NZ_CP007521.1"/>
</dbReference>
<dbReference type="Pfam" id="PF02272">
    <property type="entry name" value="DHHA1"/>
    <property type="match status" value="1"/>
</dbReference>
<protein>
    <submittedName>
        <fullName evidence="2">DHH family phosphoesterase</fullName>
    </submittedName>
</protein>
<dbReference type="PANTHER" id="PTHR47618">
    <property type="entry name" value="BIFUNCTIONAL OLIGORIBONUCLEASE AND PAP PHOSPHATASE NRNA"/>
    <property type="match status" value="1"/>
</dbReference>
<dbReference type="SUPFAM" id="SSF64182">
    <property type="entry name" value="DHH phosphoesterases"/>
    <property type="match status" value="1"/>
</dbReference>
<dbReference type="Gene3D" id="3.10.310.30">
    <property type="match status" value="1"/>
</dbReference>
<evidence type="ECO:0000313" key="3">
    <source>
        <dbReference type="Proteomes" id="UP000027088"/>
    </source>
</evidence>
<gene>
    <name evidence="2" type="ORF">MCFN_02860</name>
</gene>
<sequence length="304" mass="34003">MRKEFQKFWQILSQHEYITLCTHKNPDGDTIGSSVAFKEIIELNLPNVKKVKISGGDCPRNLEFLIPEGLGLVDEEMFAKSLKVVVDTSTVKRVFDSRVIASESLKFDHHPVEDQFLFGIGGDNWPATGQLLTQMIMELNLQTNQKALEGLAVALITDTAHFTERNISSTTFDAMSFLMSQGLEYKKVLQKLKLNPEEKRLIFKTISTLKIDGNVSFLVSEEEISNDIVRPLVNQFLSLINTEVGLVALKQKGGFYRCSIRSVDSYDVGKVAKEFGGGGHKNSAGFNISNLEELSVVLKRINQK</sequence>
<dbReference type="GO" id="GO:0003676">
    <property type="term" value="F:nucleic acid binding"/>
    <property type="evidence" value="ECO:0007669"/>
    <property type="project" value="InterPro"/>
</dbReference>
<organism evidence="2 3">
    <name type="scientific">Mycoplasmopsis californica</name>
    <dbReference type="NCBI Taxonomy" id="2113"/>
    <lineage>
        <taxon>Bacteria</taxon>
        <taxon>Bacillati</taxon>
        <taxon>Mycoplasmatota</taxon>
        <taxon>Mycoplasmoidales</taxon>
        <taxon>Metamycoplasmataceae</taxon>
        <taxon>Mycoplasmopsis</taxon>
    </lineage>
</organism>
<dbReference type="eggNOG" id="COG0618">
    <property type="taxonomic scope" value="Bacteria"/>
</dbReference>
<dbReference type="PANTHER" id="PTHR47618:SF1">
    <property type="entry name" value="BIFUNCTIONAL OLIGORIBONUCLEASE AND PAP PHOSPHATASE NRNA"/>
    <property type="match status" value="1"/>
</dbReference>
<reference evidence="2 3" key="1">
    <citation type="journal article" date="2014" name="Genome Announc.">
        <title>Complete Genome Sequence of the Bovine Mastitis Pathogen Mycoplasma californicum Strain ST-6T (ATCC 33461T).</title>
        <authorList>
            <person name="Calcutt M.J."/>
            <person name="Foecking M.F."/>
            <person name="Fox L.K."/>
        </authorList>
    </citation>
    <scope>NUCLEOTIDE SEQUENCE [LARGE SCALE GENOMIC DNA]</scope>
    <source>
        <strain evidence="2 3">ST-6</strain>
    </source>
</reference>
<dbReference type="KEGG" id="mcr:MCFN_02860"/>
<dbReference type="InterPro" id="IPR051319">
    <property type="entry name" value="Oligoribo/pAp-PDE_c-di-AMP_PDE"/>
</dbReference>
<dbReference type="InterPro" id="IPR003156">
    <property type="entry name" value="DHHA1_dom"/>
</dbReference>
<dbReference type="Proteomes" id="UP000027088">
    <property type="component" value="Chromosome"/>
</dbReference>
<accession>A0A059XRN5</accession>
<dbReference type="Gene3D" id="3.90.1640.10">
    <property type="entry name" value="inorganic pyrophosphatase (n-terminal core)"/>
    <property type="match status" value="1"/>
</dbReference>
<dbReference type="InterPro" id="IPR038763">
    <property type="entry name" value="DHH_sf"/>
</dbReference>
<feature type="domain" description="DHHA1" evidence="1">
    <location>
        <begin position="215"/>
        <end position="303"/>
    </location>
</feature>
<evidence type="ECO:0000313" key="2">
    <source>
        <dbReference type="EMBL" id="AIA29690.1"/>
    </source>
</evidence>
<dbReference type="AlphaFoldDB" id="A0A059XRN5"/>
<proteinExistence type="predicted"/>
<name>A0A059XRN5_9BACT</name>